<feature type="coiled-coil region" evidence="1">
    <location>
        <begin position="587"/>
        <end position="628"/>
    </location>
</feature>
<name>A0A517RAZ9_9PLAN</name>
<evidence type="ECO:0000313" key="3">
    <source>
        <dbReference type="EMBL" id="QDT41059.1"/>
    </source>
</evidence>
<feature type="compositionally biased region" description="Basic and acidic residues" evidence="2">
    <location>
        <begin position="48"/>
        <end position="131"/>
    </location>
</feature>
<dbReference type="PANTHER" id="PTHR23159">
    <property type="entry name" value="CENTROSOMAL PROTEIN 2"/>
    <property type="match status" value="1"/>
</dbReference>
<evidence type="ECO:0000313" key="4">
    <source>
        <dbReference type="Proteomes" id="UP000317171"/>
    </source>
</evidence>
<dbReference type="AlphaFoldDB" id="A0A517RAZ9"/>
<dbReference type="EMBL" id="CP036269">
    <property type="protein sequence ID" value="QDT41059.1"/>
    <property type="molecule type" value="Genomic_DNA"/>
</dbReference>
<feature type="region of interest" description="Disordered" evidence="2">
    <location>
        <begin position="44"/>
        <end position="131"/>
    </location>
</feature>
<evidence type="ECO:0000256" key="2">
    <source>
        <dbReference type="SAM" id="MobiDB-lite"/>
    </source>
</evidence>
<keyword evidence="1" id="KW-0175">Coiled coil</keyword>
<evidence type="ECO:0000256" key="1">
    <source>
        <dbReference type="SAM" id="Coils"/>
    </source>
</evidence>
<feature type="region of interest" description="Disordered" evidence="2">
    <location>
        <begin position="830"/>
        <end position="850"/>
    </location>
</feature>
<organism evidence="3 4">
    <name type="scientific">Gimesia alba</name>
    <dbReference type="NCBI Taxonomy" id="2527973"/>
    <lineage>
        <taxon>Bacteria</taxon>
        <taxon>Pseudomonadati</taxon>
        <taxon>Planctomycetota</taxon>
        <taxon>Planctomycetia</taxon>
        <taxon>Planctomycetales</taxon>
        <taxon>Planctomycetaceae</taxon>
        <taxon>Gimesia</taxon>
    </lineage>
</organism>
<accession>A0A517RAZ9</accession>
<dbReference type="Proteomes" id="UP000317171">
    <property type="component" value="Chromosome"/>
</dbReference>
<keyword evidence="4" id="KW-1185">Reference proteome</keyword>
<reference evidence="3 4" key="1">
    <citation type="submission" date="2019-02" db="EMBL/GenBank/DDBJ databases">
        <title>Deep-cultivation of Planctomycetes and their phenomic and genomic characterization uncovers novel biology.</title>
        <authorList>
            <person name="Wiegand S."/>
            <person name="Jogler M."/>
            <person name="Boedeker C."/>
            <person name="Pinto D."/>
            <person name="Vollmers J."/>
            <person name="Rivas-Marin E."/>
            <person name="Kohn T."/>
            <person name="Peeters S.H."/>
            <person name="Heuer A."/>
            <person name="Rast P."/>
            <person name="Oberbeckmann S."/>
            <person name="Bunk B."/>
            <person name="Jeske O."/>
            <person name="Meyerdierks A."/>
            <person name="Storesund J.E."/>
            <person name="Kallscheuer N."/>
            <person name="Luecker S."/>
            <person name="Lage O.M."/>
            <person name="Pohl T."/>
            <person name="Merkel B.J."/>
            <person name="Hornburger P."/>
            <person name="Mueller R.-W."/>
            <person name="Bruemmer F."/>
            <person name="Labrenz M."/>
            <person name="Spormann A.M."/>
            <person name="Op den Camp H."/>
            <person name="Overmann J."/>
            <person name="Amann R."/>
            <person name="Jetten M.S.M."/>
            <person name="Mascher T."/>
            <person name="Medema M.H."/>
            <person name="Devos D.P."/>
            <person name="Kaster A.-K."/>
            <person name="Ovreas L."/>
            <person name="Rohde M."/>
            <person name="Galperin M.Y."/>
            <person name="Jogler C."/>
        </authorList>
    </citation>
    <scope>NUCLEOTIDE SEQUENCE [LARGE SCALE GENOMIC DNA]</scope>
    <source>
        <strain evidence="3 4">Pan241w</strain>
    </source>
</reference>
<protein>
    <submittedName>
        <fullName evidence="3">Uncharacterized protein</fullName>
    </submittedName>
</protein>
<dbReference type="PANTHER" id="PTHR23159:SF31">
    <property type="entry name" value="CENTROSOME-ASSOCIATED PROTEIN CEP250 ISOFORM X1"/>
    <property type="match status" value="1"/>
</dbReference>
<sequence length="850" mass="92528">MIAAAEAERNVAITLQLVSDPRNPSTAKVVRNQVEDVEKIRVKAAKRSKSEMDQVARDEQREREYNLREQIKAAQKEQREKDRLEAKAARDREQARKREEREKAKAAKAEEREHARLEKEKTRKAEREAKQRESIFKREALEIKRYQEKIQRETENAQRQRVDGSRRATEASVGALQGVMDLVEGTAILGLTSEENFEKFAKTFIKIQAGFKAMKGFTELVWKGREAIVALRESQEALRTSQVLLSAAPVPAALAATAAGKATLAGGGSGGGSGIGGFAASVGAEAAGGVISGRMVARRAAKEAAEAAAEKAAQKTAGRVGGGFANEFFGSLVGSMLFNSGAGKAVKGVGRRVLGRVGGATIGGVARGTGRLLFRGGRALIGSGKAALGRLGGTSLAGGGMVALGGALGYGLSELLSYTNSLSTGRKHGSEPPGPQRMGFGNYFKDLFDKPLYNESPTGAFKSTYKAVSDMFSSDEAVEKRQKELDENKIKNQEIRERQRDRLSFRLSQDSAYSGLNRQRIALGPGTDIEKAKKLEIQAAAEVAQAKAAAQENYQKQIDAMNRNEAYNDELRLMHLENVSEKQAQLVDAARSRLDLLKAQNKEHESAVKSAKEQLKAAKEQVTVAEKAVASDRESKLAQFDKLADPQKRNLRSIADKVNRGERLSFREVKQLEETPFGGEIAQKYRAQRSAGDAGTIRALGGFKDAEKNLADARTEENKKRAELSESIRKERESRDAMIVQTNRVKRSMESLSAIVDKVARASAEQAGVEYTPPPVVPQQGAQQVGQRGGSVVGAVNNATDSFVQEHLALIEALKNFKDTNSESFRQLREQLTQQDQRGADYRSVLQGGP</sequence>
<dbReference type="KEGG" id="gaz:Pan241w_11180"/>
<proteinExistence type="predicted"/>
<gene>
    <name evidence="3" type="ORF">Pan241w_11180</name>
</gene>
<dbReference type="OrthoDB" id="10021111at2"/>
<dbReference type="RefSeq" id="WP_145212039.1">
    <property type="nucleotide sequence ID" value="NZ_CP036269.1"/>
</dbReference>